<feature type="transmembrane region" description="Helical" evidence="1">
    <location>
        <begin position="43"/>
        <end position="66"/>
    </location>
</feature>
<accession>A0A814FX36</accession>
<evidence type="ECO:0000256" key="1">
    <source>
        <dbReference type="SAM" id="Phobius"/>
    </source>
</evidence>
<gene>
    <name evidence="2" type="ORF">BJG266_LOCUS15405</name>
</gene>
<proteinExistence type="predicted"/>
<protein>
    <submittedName>
        <fullName evidence="2">Uncharacterized protein</fullName>
    </submittedName>
</protein>
<feature type="transmembrane region" description="Helical" evidence="1">
    <location>
        <begin position="203"/>
        <end position="233"/>
    </location>
</feature>
<organism evidence="2 3">
    <name type="scientific">Adineta steineri</name>
    <dbReference type="NCBI Taxonomy" id="433720"/>
    <lineage>
        <taxon>Eukaryota</taxon>
        <taxon>Metazoa</taxon>
        <taxon>Spiralia</taxon>
        <taxon>Gnathifera</taxon>
        <taxon>Rotifera</taxon>
        <taxon>Eurotatoria</taxon>
        <taxon>Bdelloidea</taxon>
        <taxon>Adinetida</taxon>
        <taxon>Adinetidae</taxon>
        <taxon>Adineta</taxon>
    </lineage>
</organism>
<feature type="transmembrane region" description="Helical" evidence="1">
    <location>
        <begin position="176"/>
        <end position="196"/>
    </location>
</feature>
<keyword evidence="1" id="KW-1133">Transmembrane helix</keyword>
<feature type="transmembrane region" description="Helical" evidence="1">
    <location>
        <begin position="151"/>
        <end position="170"/>
    </location>
</feature>
<evidence type="ECO:0000313" key="3">
    <source>
        <dbReference type="Proteomes" id="UP000663877"/>
    </source>
</evidence>
<name>A0A814FX36_9BILA</name>
<dbReference type="AlphaFoldDB" id="A0A814FX36"/>
<dbReference type="Proteomes" id="UP000663877">
    <property type="component" value="Unassembled WGS sequence"/>
</dbReference>
<reference evidence="2" key="1">
    <citation type="submission" date="2021-02" db="EMBL/GenBank/DDBJ databases">
        <authorList>
            <person name="Nowell W R."/>
        </authorList>
    </citation>
    <scope>NUCLEOTIDE SEQUENCE</scope>
</reference>
<dbReference type="EMBL" id="CAJNOI010000068">
    <property type="protein sequence ID" value="CAF0991224.1"/>
    <property type="molecule type" value="Genomic_DNA"/>
</dbReference>
<keyword evidence="1" id="KW-0472">Membrane</keyword>
<comment type="caution">
    <text evidence="2">The sequence shown here is derived from an EMBL/GenBank/DDBJ whole genome shotgun (WGS) entry which is preliminary data.</text>
</comment>
<sequence>MSSYSEATPRDTQSIINFESTLKRKWFSQMQLQPLDFLMNYNYGMILFIGFILIIFYCGIFLNVYFMMIDIHSKHEYFREQLQIETEQMNRLKNDFLRLKHYYRDDVNKDDITCQKCILPVFDIDSDYIINHLLKNNLPIKKLYNDTLLPLQHLLIFICLLNTICMTMIFEKPIKLFLISRIFRIICSFICGEFFIEDKPNVYYTLIAAIGVFLFSVFLLIKIFLTLLNIIYYHTMKNILRSE</sequence>
<keyword evidence="1" id="KW-0812">Transmembrane</keyword>
<evidence type="ECO:0000313" key="2">
    <source>
        <dbReference type="EMBL" id="CAF0991224.1"/>
    </source>
</evidence>